<dbReference type="PROSITE" id="PS50850">
    <property type="entry name" value="MFS"/>
    <property type="match status" value="1"/>
</dbReference>
<feature type="transmembrane region" description="Helical" evidence="9">
    <location>
        <begin position="95"/>
        <end position="112"/>
    </location>
</feature>
<dbReference type="Gene3D" id="1.20.1250.20">
    <property type="entry name" value="MFS general substrate transporter like domains"/>
    <property type="match status" value="1"/>
</dbReference>
<evidence type="ECO:0000256" key="2">
    <source>
        <dbReference type="ARBA" id="ARBA00008335"/>
    </source>
</evidence>
<dbReference type="SUPFAM" id="SSF103473">
    <property type="entry name" value="MFS general substrate transporter"/>
    <property type="match status" value="1"/>
</dbReference>
<comment type="subcellular location">
    <subcellularLocation>
        <location evidence="1">Cell membrane</location>
        <topology evidence="1">Multi-pass membrane protein</topology>
    </subcellularLocation>
</comment>
<organism evidence="11 12">
    <name type="scientific">Actinoallomurus iriomotensis</name>
    <dbReference type="NCBI Taxonomy" id="478107"/>
    <lineage>
        <taxon>Bacteria</taxon>
        <taxon>Bacillati</taxon>
        <taxon>Actinomycetota</taxon>
        <taxon>Actinomycetes</taxon>
        <taxon>Streptosporangiales</taxon>
        <taxon>Thermomonosporaceae</taxon>
        <taxon>Actinoallomurus</taxon>
    </lineage>
</organism>
<dbReference type="InterPro" id="IPR036259">
    <property type="entry name" value="MFS_trans_sf"/>
</dbReference>
<evidence type="ECO:0000256" key="9">
    <source>
        <dbReference type="SAM" id="Phobius"/>
    </source>
</evidence>
<evidence type="ECO:0000256" key="7">
    <source>
        <dbReference type="ARBA" id="ARBA00023136"/>
    </source>
</evidence>
<feature type="transmembrane region" description="Helical" evidence="9">
    <location>
        <begin position="181"/>
        <end position="203"/>
    </location>
</feature>
<keyword evidence="6 9" id="KW-1133">Transmembrane helix</keyword>
<feature type="transmembrane region" description="Helical" evidence="9">
    <location>
        <begin position="263"/>
        <end position="282"/>
    </location>
</feature>
<evidence type="ECO:0000256" key="4">
    <source>
        <dbReference type="ARBA" id="ARBA00022475"/>
    </source>
</evidence>
<accession>A0A9W6RRK7</accession>
<gene>
    <name evidence="11" type="ORF">Airi01_095180</name>
</gene>
<keyword evidence="7 9" id="KW-0472">Membrane</keyword>
<evidence type="ECO:0000256" key="1">
    <source>
        <dbReference type="ARBA" id="ARBA00004651"/>
    </source>
</evidence>
<protein>
    <submittedName>
        <fullName evidence="11">Transporter</fullName>
    </submittedName>
</protein>
<keyword evidence="4" id="KW-1003">Cell membrane</keyword>
<dbReference type="EMBL" id="BSTJ01000018">
    <property type="protein sequence ID" value="GLY81251.1"/>
    <property type="molecule type" value="Genomic_DNA"/>
</dbReference>
<dbReference type="Pfam" id="PF07690">
    <property type="entry name" value="MFS_1"/>
    <property type="match status" value="1"/>
</dbReference>
<feature type="transmembrane region" description="Helical" evidence="9">
    <location>
        <begin position="231"/>
        <end position="251"/>
    </location>
</feature>
<feature type="transmembrane region" description="Helical" evidence="9">
    <location>
        <begin position="316"/>
        <end position="340"/>
    </location>
</feature>
<evidence type="ECO:0000313" key="12">
    <source>
        <dbReference type="Proteomes" id="UP001165135"/>
    </source>
</evidence>
<dbReference type="GO" id="GO:0022857">
    <property type="term" value="F:transmembrane transporter activity"/>
    <property type="evidence" value="ECO:0007669"/>
    <property type="project" value="InterPro"/>
</dbReference>
<dbReference type="Proteomes" id="UP001165135">
    <property type="component" value="Unassembled WGS sequence"/>
</dbReference>
<keyword evidence="5 9" id="KW-0812">Transmembrane</keyword>
<dbReference type="InterPro" id="IPR011701">
    <property type="entry name" value="MFS"/>
</dbReference>
<reference evidence="11" key="1">
    <citation type="submission" date="2023-03" db="EMBL/GenBank/DDBJ databases">
        <title>Actinoallomurus iriomotensis NBRC 103681.</title>
        <authorList>
            <person name="Ichikawa N."/>
            <person name="Sato H."/>
            <person name="Tonouchi N."/>
        </authorList>
    </citation>
    <scope>NUCLEOTIDE SEQUENCE</scope>
    <source>
        <strain evidence="11">NBRC 103681</strain>
    </source>
</reference>
<comment type="caution">
    <text evidence="11">The sequence shown here is derived from an EMBL/GenBank/DDBJ whole genome shotgun (WGS) entry which is preliminary data.</text>
</comment>
<proteinExistence type="inferred from homology"/>
<dbReference type="PANTHER" id="PTHR43271:SF1">
    <property type="entry name" value="INNER MEMBRANE TRANSPORT PROTEIN YNFM"/>
    <property type="match status" value="1"/>
</dbReference>
<dbReference type="CDD" id="cd17324">
    <property type="entry name" value="MFS_NepI_like"/>
    <property type="match status" value="1"/>
</dbReference>
<dbReference type="AlphaFoldDB" id="A0A9W6RRK7"/>
<comment type="similarity">
    <text evidence="2">Belongs to the major facilitator superfamily.</text>
</comment>
<dbReference type="InterPro" id="IPR020846">
    <property type="entry name" value="MFS_dom"/>
</dbReference>
<feature type="transmembrane region" description="Helical" evidence="9">
    <location>
        <begin position="352"/>
        <end position="372"/>
    </location>
</feature>
<feature type="domain" description="Major facilitator superfamily (MFS) profile" evidence="10">
    <location>
        <begin position="25"/>
        <end position="410"/>
    </location>
</feature>
<feature type="region of interest" description="Disordered" evidence="8">
    <location>
        <begin position="1"/>
        <end position="21"/>
    </location>
</feature>
<evidence type="ECO:0000256" key="8">
    <source>
        <dbReference type="SAM" id="MobiDB-lite"/>
    </source>
</evidence>
<feature type="transmembrane region" description="Helical" evidence="9">
    <location>
        <begin position="294"/>
        <end position="310"/>
    </location>
</feature>
<name>A0A9W6RRK7_9ACTN</name>
<evidence type="ECO:0000313" key="11">
    <source>
        <dbReference type="EMBL" id="GLY81251.1"/>
    </source>
</evidence>
<evidence type="ECO:0000256" key="3">
    <source>
        <dbReference type="ARBA" id="ARBA00022448"/>
    </source>
</evidence>
<evidence type="ECO:0000259" key="10">
    <source>
        <dbReference type="PROSITE" id="PS50850"/>
    </source>
</evidence>
<dbReference type="PANTHER" id="PTHR43271">
    <property type="entry name" value="BLL2771 PROTEIN"/>
    <property type="match status" value="1"/>
</dbReference>
<dbReference type="GO" id="GO:0005886">
    <property type="term" value="C:plasma membrane"/>
    <property type="evidence" value="ECO:0007669"/>
    <property type="project" value="UniProtKB-SubCell"/>
</dbReference>
<feature type="transmembrane region" description="Helical" evidence="9">
    <location>
        <begin position="378"/>
        <end position="399"/>
    </location>
</feature>
<feature type="transmembrane region" description="Helical" evidence="9">
    <location>
        <begin position="29"/>
        <end position="51"/>
    </location>
</feature>
<evidence type="ECO:0000256" key="5">
    <source>
        <dbReference type="ARBA" id="ARBA00022692"/>
    </source>
</evidence>
<feature type="transmembrane region" description="Helical" evidence="9">
    <location>
        <begin position="63"/>
        <end position="83"/>
    </location>
</feature>
<sequence length="421" mass="43514">MEDVLSSPALRLDEPRERHRRGSPGLRRVNLALFVAGLTTFMSLYCTQALLPALSQSFRVSPTTSSLLVSLTTGTLALAVIPVSALSERFGRTRVMLVSSAIAAPLGLLIPLCPSFPALAAVRAVQGVALAGVPAVAMAYLADEVHPEALGGAMGRYIAGNTVGGLAGRLLPGFVTDLAGWRWGLAATAVAATLLTVAFWALLPRSRFFTPSRPGLGGLARHLADPGMRRLYVVGLVLMAMFVTVYNYLGYRLIAAPFDLPESVVALVFVMYLAGTFGSPAAGSLADRIGRRRVLLGACALTACGLLLTLPDSLPVVAAGLLIMTTGFFAGHTVASGWVGRRAATAKAHASALYLFAYYLGSSVGGSAGGLAYEHGHWPATVGYGVALLAVALVAALGVRVSAGGSRARTPDTVASEAGRA</sequence>
<evidence type="ECO:0000256" key="6">
    <source>
        <dbReference type="ARBA" id="ARBA00022989"/>
    </source>
</evidence>
<keyword evidence="3" id="KW-0813">Transport</keyword>